<keyword evidence="6 13" id="KW-0472">Membrane</keyword>
<keyword evidence="7" id="KW-0449">Lipoprotein</keyword>
<evidence type="ECO:0000256" key="11">
    <source>
        <dbReference type="RuleBase" id="RU000688"/>
    </source>
</evidence>
<evidence type="ECO:0000256" key="13">
    <source>
        <dbReference type="SAM" id="Phobius"/>
    </source>
</evidence>
<dbReference type="SUPFAM" id="SSF81321">
    <property type="entry name" value="Family A G protein-coupled receptor-like"/>
    <property type="match status" value="1"/>
</dbReference>
<protein>
    <recommendedName>
        <fullName evidence="14">G-protein coupled receptors family 1 profile domain-containing protein</fullName>
    </recommendedName>
</protein>
<evidence type="ECO:0000256" key="7">
    <source>
        <dbReference type="ARBA" id="ARBA00023139"/>
    </source>
</evidence>
<reference evidence="15" key="2">
    <citation type="submission" date="2025-09" db="UniProtKB">
        <authorList>
            <consortium name="Ensembl"/>
        </authorList>
    </citation>
    <scope>IDENTIFICATION</scope>
</reference>
<evidence type="ECO:0000256" key="9">
    <source>
        <dbReference type="ARBA" id="ARBA00023224"/>
    </source>
</evidence>
<evidence type="ECO:0000259" key="14">
    <source>
        <dbReference type="PROSITE" id="PS50262"/>
    </source>
</evidence>
<dbReference type="PRINTS" id="PR00237">
    <property type="entry name" value="GPCRRHODOPSN"/>
</dbReference>
<dbReference type="InterPro" id="IPR001681">
    <property type="entry name" value="Neurokn_rcpt"/>
</dbReference>
<feature type="transmembrane region" description="Helical" evidence="13">
    <location>
        <begin position="69"/>
        <end position="92"/>
    </location>
</feature>
<sequence>AAISSHLFDRIFENDVNLTEMTTFYQPGWQIALWAIAYLLIITASIIGNATIIWIILSHRRMRTVTNYFIVNLALSDLLMSALNTVFNFVYACHNVWYFGEGFCRFHNFVPVTAMFVSIYSMTAVSMERYVAIVYPFKQKLSAANTKRIIGIIWLVACALAFPQFFYAQVIADHGLAKCVVIWPHNHSQRQQLTYHIAIILLIYVLPLTVMFVTYSAIGITLWHNDVPGDHTNMVYYQHKTVAKKKFVRAMVAVVITFAICWFPYHFYFILGSIWEEINRQKYIQQVYLTVFLLAMSSAVYSPIIYCSLNHRGSGRSKNGPPGSSRSPEKGLFPASGGPLEPRGGHFCLRTLGKAKNGPPGSSGKPRSSWPCPPSNQAEKWLLGFLNPIPAHRPNLACWPSV</sequence>
<keyword evidence="4 13" id="KW-1133">Transmembrane helix</keyword>
<keyword evidence="2" id="KW-1003">Cell membrane</keyword>
<accession>A0A8C5SS95</accession>
<dbReference type="GO" id="GO:0005886">
    <property type="term" value="C:plasma membrane"/>
    <property type="evidence" value="ECO:0007669"/>
    <property type="project" value="UniProtKB-SubCell"/>
</dbReference>
<dbReference type="GO" id="GO:0097225">
    <property type="term" value="C:sperm midpiece"/>
    <property type="evidence" value="ECO:0007669"/>
    <property type="project" value="TreeGrafter"/>
</dbReference>
<dbReference type="Gene3D" id="1.20.1070.10">
    <property type="entry name" value="Rhodopsin 7-helix transmembrane proteins"/>
    <property type="match status" value="1"/>
</dbReference>
<keyword evidence="3 11" id="KW-0812">Transmembrane</keyword>
<feature type="disulfide bond" evidence="10">
    <location>
        <begin position="104"/>
        <end position="179"/>
    </location>
</feature>
<name>A0A8C5SS95_LATLA</name>
<evidence type="ECO:0000313" key="16">
    <source>
        <dbReference type="Proteomes" id="UP000694406"/>
    </source>
</evidence>
<dbReference type="GeneTree" id="ENSGT00940000155512"/>
<feature type="region of interest" description="Disordered" evidence="12">
    <location>
        <begin position="314"/>
        <end position="340"/>
    </location>
</feature>
<dbReference type="InterPro" id="IPR000276">
    <property type="entry name" value="GPCR_Rhodpsn"/>
</dbReference>
<feature type="transmembrane region" description="Helical" evidence="13">
    <location>
        <begin position="287"/>
        <end position="309"/>
    </location>
</feature>
<dbReference type="Proteomes" id="UP000694406">
    <property type="component" value="Unplaced"/>
</dbReference>
<evidence type="ECO:0000256" key="1">
    <source>
        <dbReference type="ARBA" id="ARBA00004651"/>
    </source>
</evidence>
<evidence type="ECO:0000256" key="8">
    <source>
        <dbReference type="ARBA" id="ARBA00023170"/>
    </source>
</evidence>
<dbReference type="PRINTS" id="PR00244">
    <property type="entry name" value="NEUROKININR"/>
</dbReference>
<proteinExistence type="inferred from homology"/>
<keyword evidence="9 11" id="KW-0807">Transducer</keyword>
<evidence type="ECO:0000256" key="5">
    <source>
        <dbReference type="ARBA" id="ARBA00023040"/>
    </source>
</evidence>
<dbReference type="Pfam" id="PF00001">
    <property type="entry name" value="7tm_1"/>
    <property type="match status" value="1"/>
</dbReference>
<feature type="domain" description="G-protein coupled receptors family 1 profile" evidence="14">
    <location>
        <begin position="48"/>
        <end position="306"/>
    </location>
</feature>
<evidence type="ECO:0000256" key="4">
    <source>
        <dbReference type="ARBA" id="ARBA00022989"/>
    </source>
</evidence>
<comment type="similarity">
    <text evidence="11">Belongs to the G-protein coupled receptor 1 family.</text>
</comment>
<feature type="transmembrane region" description="Helical" evidence="13">
    <location>
        <begin position="193"/>
        <end position="215"/>
    </location>
</feature>
<dbReference type="GO" id="GO:0016497">
    <property type="term" value="F:substance K receptor activity"/>
    <property type="evidence" value="ECO:0007669"/>
    <property type="project" value="TreeGrafter"/>
</dbReference>
<evidence type="ECO:0000256" key="12">
    <source>
        <dbReference type="SAM" id="MobiDB-lite"/>
    </source>
</evidence>
<evidence type="ECO:0000313" key="15">
    <source>
        <dbReference type="Ensembl" id="ENSLLTP00000021759.1"/>
    </source>
</evidence>
<keyword evidence="7" id="KW-0564">Palmitate</keyword>
<keyword evidence="16" id="KW-1185">Reference proteome</keyword>
<feature type="transmembrane region" description="Helical" evidence="13">
    <location>
        <begin position="247"/>
        <end position="267"/>
    </location>
</feature>
<dbReference type="PANTHER" id="PTHR46925:SF3">
    <property type="entry name" value="SUBSTANCE-K RECEPTOR"/>
    <property type="match status" value="1"/>
</dbReference>
<dbReference type="PANTHER" id="PTHR46925">
    <property type="entry name" value="G-PROTEIN COUPLED RECEPTOR TKR-1-RELATED"/>
    <property type="match status" value="1"/>
</dbReference>
<evidence type="ECO:0000256" key="3">
    <source>
        <dbReference type="ARBA" id="ARBA00022692"/>
    </source>
</evidence>
<reference evidence="15" key="1">
    <citation type="submission" date="2025-08" db="UniProtKB">
        <authorList>
            <consortium name="Ensembl"/>
        </authorList>
    </citation>
    <scope>IDENTIFICATION</scope>
</reference>
<dbReference type="PROSITE" id="PS50262">
    <property type="entry name" value="G_PROTEIN_RECEP_F1_2"/>
    <property type="match status" value="1"/>
</dbReference>
<feature type="transmembrane region" description="Helical" evidence="13">
    <location>
        <begin position="112"/>
        <end position="137"/>
    </location>
</feature>
<keyword evidence="5 11" id="KW-0297">G-protein coupled receptor</keyword>
<dbReference type="InterPro" id="IPR017452">
    <property type="entry name" value="GPCR_Rhodpsn_7TM"/>
</dbReference>
<evidence type="ECO:0000256" key="2">
    <source>
        <dbReference type="ARBA" id="ARBA00022475"/>
    </source>
</evidence>
<evidence type="ECO:0000256" key="6">
    <source>
        <dbReference type="ARBA" id="ARBA00023136"/>
    </source>
</evidence>
<dbReference type="Ensembl" id="ENSLLTT00000022564.1">
    <property type="protein sequence ID" value="ENSLLTP00000021759.1"/>
    <property type="gene ID" value="ENSLLTG00000016222.1"/>
</dbReference>
<feature type="transmembrane region" description="Helical" evidence="13">
    <location>
        <begin position="31"/>
        <end position="57"/>
    </location>
</feature>
<keyword evidence="10" id="KW-1015">Disulfide bond</keyword>
<dbReference type="PROSITE" id="PS00237">
    <property type="entry name" value="G_PROTEIN_RECEP_F1_1"/>
    <property type="match status" value="1"/>
</dbReference>
<organism evidence="15 16">
    <name type="scientific">Laticauda laticaudata</name>
    <name type="common">Blue-ringed sea krait</name>
    <name type="synonym">Blue-lipped sea krait</name>
    <dbReference type="NCBI Taxonomy" id="8630"/>
    <lineage>
        <taxon>Eukaryota</taxon>
        <taxon>Metazoa</taxon>
        <taxon>Chordata</taxon>
        <taxon>Craniata</taxon>
        <taxon>Vertebrata</taxon>
        <taxon>Euteleostomi</taxon>
        <taxon>Lepidosauria</taxon>
        <taxon>Squamata</taxon>
        <taxon>Bifurcata</taxon>
        <taxon>Unidentata</taxon>
        <taxon>Episquamata</taxon>
        <taxon>Toxicofera</taxon>
        <taxon>Serpentes</taxon>
        <taxon>Colubroidea</taxon>
        <taxon>Elapidae</taxon>
        <taxon>Laticaudinae</taxon>
        <taxon>Laticauda</taxon>
    </lineage>
</organism>
<dbReference type="GO" id="GO:1902093">
    <property type="term" value="P:positive regulation of flagellated sperm motility"/>
    <property type="evidence" value="ECO:0007669"/>
    <property type="project" value="TreeGrafter"/>
</dbReference>
<dbReference type="AlphaFoldDB" id="A0A8C5SS95"/>
<feature type="transmembrane region" description="Helical" evidence="13">
    <location>
        <begin position="149"/>
        <end position="167"/>
    </location>
</feature>
<keyword evidence="8 11" id="KW-0675">Receptor</keyword>
<evidence type="ECO:0000256" key="10">
    <source>
        <dbReference type="PIRSR" id="PIRSR601681-50"/>
    </source>
</evidence>
<comment type="subcellular location">
    <subcellularLocation>
        <location evidence="1">Cell membrane</location>
        <topology evidence="1">Multi-pass membrane protein</topology>
    </subcellularLocation>
</comment>